<sequence>MLILLTIIFAILGAWALFKKRNFLGISALVVMLLCQVFILLDATQHFGTSTYTTSHVEKIAPVTDIKGNQIMITEKIKQGKTEFLAYATKKPGESEVHTVLNKHKSVKVFSDHPKYAYKETSNNKYRYNSAFYQFLFTGITNSGQQKSQTITYHLTSSWHALSKDQLKHTGKVLKEPKTQATIKSEVASVVQNQIKQDPSLKQNDTRLKNLEDKALSQSVGKILEQSKS</sequence>
<keyword evidence="1" id="KW-1133">Transmembrane helix</keyword>
<name>A0A0H4QGX9_9LACO</name>
<evidence type="ECO:0000313" key="2">
    <source>
        <dbReference type="EMBL" id="AKP67669.1"/>
    </source>
</evidence>
<dbReference type="Pfam" id="PF16069">
    <property type="entry name" value="DUF4811"/>
    <property type="match status" value="1"/>
</dbReference>
<organism evidence="2 3">
    <name type="scientific">Companilactobacillus ginsenosidimutans</name>
    <dbReference type="NCBI Taxonomy" id="1007676"/>
    <lineage>
        <taxon>Bacteria</taxon>
        <taxon>Bacillati</taxon>
        <taxon>Bacillota</taxon>
        <taxon>Bacilli</taxon>
        <taxon>Lactobacillales</taxon>
        <taxon>Lactobacillaceae</taxon>
        <taxon>Companilactobacillus</taxon>
    </lineage>
</organism>
<evidence type="ECO:0000313" key="3">
    <source>
        <dbReference type="Proteomes" id="UP000036106"/>
    </source>
</evidence>
<dbReference type="KEGG" id="lgn:ABM34_09105"/>
<proteinExistence type="predicted"/>
<dbReference type="InterPro" id="IPR032083">
    <property type="entry name" value="DUF4811"/>
</dbReference>
<evidence type="ECO:0000256" key="1">
    <source>
        <dbReference type="SAM" id="Phobius"/>
    </source>
</evidence>
<protein>
    <recommendedName>
        <fullName evidence="4">DUF4811 domain-containing protein</fullName>
    </recommendedName>
</protein>
<dbReference type="Proteomes" id="UP000036106">
    <property type="component" value="Chromosome"/>
</dbReference>
<dbReference type="STRING" id="1007676.ABM34_09105"/>
<keyword evidence="3" id="KW-1185">Reference proteome</keyword>
<feature type="transmembrane region" description="Helical" evidence="1">
    <location>
        <begin position="26"/>
        <end position="43"/>
    </location>
</feature>
<keyword evidence="1" id="KW-0812">Transmembrane</keyword>
<keyword evidence="1" id="KW-0472">Membrane</keyword>
<dbReference type="AlphaFoldDB" id="A0A0H4QGX9"/>
<evidence type="ECO:0008006" key="4">
    <source>
        <dbReference type="Google" id="ProtNLM"/>
    </source>
</evidence>
<reference evidence="3" key="1">
    <citation type="submission" date="2015-07" db="EMBL/GenBank/DDBJ databases">
        <title>Lactobacillus ginsenosidimutans/EMML 3141/ whole genome sequencing.</title>
        <authorList>
            <person name="Kim M.K."/>
            <person name="Im W.-T."/>
            <person name="Srinivasan S."/>
            <person name="Lee J.-J."/>
        </authorList>
    </citation>
    <scope>NUCLEOTIDE SEQUENCE [LARGE SCALE GENOMIC DNA]</scope>
    <source>
        <strain evidence="3">EMML 3041</strain>
    </source>
</reference>
<dbReference type="PATRIC" id="fig|1007676.4.peg.1843"/>
<dbReference type="OrthoDB" id="2283452at2"/>
<dbReference type="EMBL" id="CP012034">
    <property type="protein sequence ID" value="AKP67669.1"/>
    <property type="molecule type" value="Genomic_DNA"/>
</dbReference>
<gene>
    <name evidence="2" type="ORF">ABM34_09105</name>
</gene>
<dbReference type="RefSeq" id="WP_048705176.1">
    <property type="nucleotide sequence ID" value="NZ_CP012034.1"/>
</dbReference>
<accession>A0A0H4QGX9</accession>